<organism evidence="2 3">
    <name type="scientific">Thalassiosira oceanica</name>
    <name type="common">Marine diatom</name>
    <dbReference type="NCBI Taxonomy" id="159749"/>
    <lineage>
        <taxon>Eukaryota</taxon>
        <taxon>Sar</taxon>
        <taxon>Stramenopiles</taxon>
        <taxon>Ochrophyta</taxon>
        <taxon>Bacillariophyta</taxon>
        <taxon>Coscinodiscophyceae</taxon>
        <taxon>Thalassiosirophycidae</taxon>
        <taxon>Thalassiosirales</taxon>
        <taxon>Thalassiosiraceae</taxon>
        <taxon>Thalassiosira</taxon>
    </lineage>
</organism>
<dbReference type="EMBL" id="AGNL01005098">
    <property type="protein sequence ID" value="EJK72924.1"/>
    <property type="molecule type" value="Genomic_DNA"/>
</dbReference>
<reference evidence="2 3" key="1">
    <citation type="journal article" date="2012" name="Genome Biol.">
        <title>Genome and low-iron response of an oceanic diatom adapted to chronic iron limitation.</title>
        <authorList>
            <person name="Lommer M."/>
            <person name="Specht M."/>
            <person name="Roy A.S."/>
            <person name="Kraemer L."/>
            <person name="Andreson R."/>
            <person name="Gutowska M.A."/>
            <person name="Wolf J."/>
            <person name="Bergner S.V."/>
            <person name="Schilhabel M.B."/>
            <person name="Klostermeier U.C."/>
            <person name="Beiko R.G."/>
            <person name="Rosenstiel P."/>
            <person name="Hippler M."/>
            <person name="Laroche J."/>
        </authorList>
    </citation>
    <scope>NUCLEOTIDE SEQUENCE [LARGE SCALE GENOMIC DNA]</scope>
    <source>
        <strain evidence="2 3">CCMP1005</strain>
    </source>
</reference>
<proteinExistence type="predicted"/>
<dbReference type="InterPro" id="IPR003034">
    <property type="entry name" value="SAP_dom"/>
</dbReference>
<name>K0T737_THAOC</name>
<dbReference type="PROSITE" id="PS50800">
    <property type="entry name" value="SAP"/>
    <property type="match status" value="1"/>
</dbReference>
<gene>
    <name evidence="2" type="ORF">THAOC_05496</name>
</gene>
<feature type="domain" description="SAP" evidence="1">
    <location>
        <begin position="7"/>
        <end position="41"/>
    </location>
</feature>
<evidence type="ECO:0000313" key="2">
    <source>
        <dbReference type="EMBL" id="EJK72924.1"/>
    </source>
</evidence>
<dbReference type="Proteomes" id="UP000266841">
    <property type="component" value="Unassembled WGS sequence"/>
</dbReference>
<accession>K0T737</accession>
<sequence length="241" mass="28875">MTEEERLSMKSNAELKGLLRDKGWSQQGNKSVLVNRLLGKEKSAKKKVEWKKSRARELLQRLMYDDKSYVHNKTASEVYLTHEWFQDYPLGKFQVYFKDMKAAMEKHKRQVAMDNEAIERELARFPRNQMTNRGYPFWDTHEASRLLRRDVEAGTDQTMKPEQLRLTEDKYQEFPLSVFRNHLYQERRRQKELKMKMVQRNKIGKKKHLAEIEKNKTDWERAASNVEVTAVYEELVKMKLG</sequence>
<protein>
    <recommendedName>
        <fullName evidence="1">SAP domain-containing protein</fullName>
    </recommendedName>
</protein>
<evidence type="ECO:0000259" key="1">
    <source>
        <dbReference type="PROSITE" id="PS50800"/>
    </source>
</evidence>
<dbReference type="eggNOG" id="ENOG502SXJU">
    <property type="taxonomic scope" value="Eukaryota"/>
</dbReference>
<evidence type="ECO:0000313" key="3">
    <source>
        <dbReference type="Proteomes" id="UP000266841"/>
    </source>
</evidence>
<dbReference type="OrthoDB" id="46615at2759"/>
<dbReference type="AlphaFoldDB" id="K0T737"/>
<comment type="caution">
    <text evidence="2">The sequence shown here is derived from an EMBL/GenBank/DDBJ whole genome shotgun (WGS) entry which is preliminary data.</text>
</comment>
<keyword evidence="3" id="KW-1185">Reference proteome</keyword>